<evidence type="ECO:0000313" key="3">
    <source>
        <dbReference type="Proteomes" id="UP000324767"/>
    </source>
</evidence>
<organism evidence="2 3">
    <name type="scientific">Lasallia pustulata</name>
    <dbReference type="NCBI Taxonomy" id="136370"/>
    <lineage>
        <taxon>Eukaryota</taxon>
        <taxon>Fungi</taxon>
        <taxon>Dikarya</taxon>
        <taxon>Ascomycota</taxon>
        <taxon>Pezizomycotina</taxon>
        <taxon>Lecanoromycetes</taxon>
        <taxon>OSLEUM clade</taxon>
        <taxon>Umbilicariomycetidae</taxon>
        <taxon>Umbilicariales</taxon>
        <taxon>Umbilicariaceae</taxon>
        <taxon>Lasallia</taxon>
    </lineage>
</organism>
<dbReference type="AlphaFoldDB" id="A0A5M8PPS4"/>
<protein>
    <submittedName>
        <fullName evidence="2">Uncharacterized protein</fullName>
    </submittedName>
</protein>
<reference evidence="2 3" key="1">
    <citation type="submission" date="2019-09" db="EMBL/GenBank/DDBJ databases">
        <title>The hologenome of the rock-dwelling lichen Lasallia pustulata.</title>
        <authorList>
            <person name="Greshake Tzovaras B."/>
            <person name="Segers F."/>
            <person name="Bicker A."/>
            <person name="Dal Grande F."/>
            <person name="Otte J."/>
            <person name="Hankeln T."/>
            <person name="Schmitt I."/>
            <person name="Ebersberger I."/>
        </authorList>
    </citation>
    <scope>NUCLEOTIDE SEQUENCE [LARGE SCALE GENOMIC DNA]</scope>
    <source>
        <strain evidence="2">A1-1</strain>
    </source>
</reference>
<evidence type="ECO:0000256" key="1">
    <source>
        <dbReference type="SAM" id="MobiDB-lite"/>
    </source>
</evidence>
<accession>A0A5M8PPS4</accession>
<name>A0A5M8PPS4_9LECA</name>
<sequence length="99" mass="10592">MLGQTVEDANTVLSVGSADFSQPLGDTDFSDFPVPSLPWSPIQPAAPPGVNRPGFVIDPENDDMIGMHDVVDWESSDVMGMQGVVDWGYIDAMGTHDVV</sequence>
<dbReference type="Proteomes" id="UP000324767">
    <property type="component" value="Unassembled WGS sequence"/>
</dbReference>
<feature type="region of interest" description="Disordered" evidence="1">
    <location>
        <begin position="35"/>
        <end position="58"/>
    </location>
</feature>
<dbReference type="EMBL" id="VXIT01000008">
    <property type="protein sequence ID" value="KAA6410924.1"/>
    <property type="molecule type" value="Genomic_DNA"/>
</dbReference>
<evidence type="ECO:0000313" key="2">
    <source>
        <dbReference type="EMBL" id="KAA6410924.1"/>
    </source>
</evidence>
<comment type="caution">
    <text evidence="2">The sequence shown here is derived from an EMBL/GenBank/DDBJ whole genome shotgun (WGS) entry which is preliminary data.</text>
</comment>
<proteinExistence type="predicted"/>
<gene>
    <name evidence="2" type="ORF">FRX48_05234</name>
</gene>